<comment type="caution">
    <text evidence="1">The sequence shown here is derived from an EMBL/GenBank/DDBJ whole genome shotgun (WGS) entry which is preliminary data.</text>
</comment>
<proteinExistence type="predicted"/>
<reference evidence="1" key="1">
    <citation type="submission" date="2019-08" db="EMBL/GenBank/DDBJ databases">
        <authorList>
            <person name="Kucharzyk K."/>
            <person name="Murdoch R.W."/>
            <person name="Higgins S."/>
            <person name="Loffler F."/>
        </authorList>
    </citation>
    <scope>NUCLEOTIDE SEQUENCE</scope>
</reference>
<name>A0A644YL45_9ZZZZ</name>
<dbReference type="AlphaFoldDB" id="A0A644YL45"/>
<organism evidence="1">
    <name type="scientific">bioreactor metagenome</name>
    <dbReference type="NCBI Taxonomy" id="1076179"/>
    <lineage>
        <taxon>unclassified sequences</taxon>
        <taxon>metagenomes</taxon>
        <taxon>ecological metagenomes</taxon>
    </lineage>
</organism>
<dbReference type="EMBL" id="VSSQ01004838">
    <property type="protein sequence ID" value="MPM26834.1"/>
    <property type="molecule type" value="Genomic_DNA"/>
</dbReference>
<accession>A0A644YL45</accession>
<gene>
    <name evidence="1" type="ORF">SDC9_73339</name>
</gene>
<protein>
    <submittedName>
        <fullName evidence="1">Uncharacterized protein</fullName>
    </submittedName>
</protein>
<evidence type="ECO:0000313" key="1">
    <source>
        <dbReference type="EMBL" id="MPM26834.1"/>
    </source>
</evidence>
<sequence length="59" mass="7399">MDMRNFLNEYRLEKSIELFNINHPFMSTQDYKGFNDLLQYMEINIDYCDYKYLMNKNRN</sequence>